<dbReference type="InterPro" id="IPR006218">
    <property type="entry name" value="DAHP1/KDSA"/>
</dbReference>
<evidence type="ECO:0000313" key="3">
    <source>
        <dbReference type="EMBL" id="SIM75586.1"/>
    </source>
</evidence>
<dbReference type="Gene3D" id="3.20.20.70">
    <property type="entry name" value="Aldolase class I"/>
    <property type="match status" value="1"/>
</dbReference>
<dbReference type="GO" id="GO:0016740">
    <property type="term" value="F:transferase activity"/>
    <property type="evidence" value="ECO:0007669"/>
    <property type="project" value="UniProtKB-KW"/>
</dbReference>
<dbReference type="AlphaFoldDB" id="A0A1N5VRW3"/>
<accession>A0A1N5VRW3</accession>
<feature type="domain" description="DAHP synthetase I/KDSA" evidence="2">
    <location>
        <begin position="13"/>
        <end position="246"/>
    </location>
</feature>
<evidence type="ECO:0000313" key="5">
    <source>
        <dbReference type="Proteomes" id="UP000187822"/>
    </source>
</evidence>
<dbReference type="InterPro" id="IPR013785">
    <property type="entry name" value="Aldolase_TIM"/>
</dbReference>
<dbReference type="PANTHER" id="PTHR43018">
    <property type="entry name" value="PHOSPHO-2-DEHYDRO-3-DEOXYHEPTONATE ALDOLASE"/>
    <property type="match status" value="1"/>
</dbReference>
<dbReference type="EMBL" id="LT671858">
    <property type="protein sequence ID" value="SIM75586.1"/>
    <property type="molecule type" value="Genomic_DNA"/>
</dbReference>
<keyword evidence="5" id="KW-1185">Reference proteome</keyword>
<dbReference type="Pfam" id="PF00793">
    <property type="entry name" value="DAHP_synth_1"/>
    <property type="match status" value="1"/>
</dbReference>
<dbReference type="GO" id="GO:0009073">
    <property type="term" value="P:aromatic amino acid family biosynthetic process"/>
    <property type="evidence" value="ECO:0007669"/>
    <property type="project" value="InterPro"/>
</dbReference>
<evidence type="ECO:0000313" key="6">
    <source>
        <dbReference type="Proteomes" id="UP000195607"/>
    </source>
</evidence>
<dbReference type="NCBIfam" id="NF006421">
    <property type="entry name" value="PRK08673.1"/>
    <property type="match status" value="1"/>
</dbReference>
<organism evidence="3 6">
    <name type="scientific">Cuniculiplasma divulgatum</name>
    <dbReference type="NCBI Taxonomy" id="1673428"/>
    <lineage>
        <taxon>Archaea</taxon>
        <taxon>Methanobacteriati</taxon>
        <taxon>Thermoplasmatota</taxon>
        <taxon>Thermoplasmata</taxon>
        <taxon>Thermoplasmatales</taxon>
        <taxon>Cuniculiplasmataceae</taxon>
        <taxon>Cuniculiplasma</taxon>
    </lineage>
</organism>
<dbReference type="STRING" id="1673428.CPM_1479"/>
<proteinExistence type="predicted"/>
<dbReference type="Proteomes" id="UP000187822">
    <property type="component" value="Chromosome I"/>
</dbReference>
<gene>
    <name evidence="4" type="ORF">CPM_1479</name>
    <name evidence="3" type="ORF">CSP5_1485</name>
</gene>
<dbReference type="NCBIfam" id="TIGR01361">
    <property type="entry name" value="DAHP_synth_Bsub"/>
    <property type="match status" value="1"/>
</dbReference>
<name>A0A1N5VRW3_9ARCH</name>
<dbReference type="GO" id="GO:0016832">
    <property type="term" value="F:aldehyde-lyase activity"/>
    <property type="evidence" value="ECO:0007669"/>
    <property type="project" value="InterPro"/>
</dbReference>
<dbReference type="NCBIfam" id="NF009239">
    <property type="entry name" value="PRK12595.1"/>
    <property type="match status" value="1"/>
</dbReference>
<dbReference type="SUPFAM" id="SSF51569">
    <property type="entry name" value="Aldolase"/>
    <property type="match status" value="1"/>
</dbReference>
<protein>
    <submittedName>
        <fullName evidence="3">3-deoxy-7-phosphoheptulonate synthase</fullName>
    </submittedName>
</protein>
<evidence type="ECO:0000259" key="2">
    <source>
        <dbReference type="Pfam" id="PF00793"/>
    </source>
</evidence>
<dbReference type="Proteomes" id="UP000195607">
    <property type="component" value="Chromosome I"/>
</dbReference>
<reference evidence="4" key="3">
    <citation type="submission" date="2016-06" db="EMBL/GenBank/DDBJ databases">
        <authorList>
            <person name="Olsen C.W."/>
            <person name="Carey S."/>
            <person name="Hinshaw L."/>
            <person name="Karasin A.I."/>
        </authorList>
    </citation>
    <scope>NUCLEOTIDE SEQUENCE [LARGE SCALE GENOMIC DNA]</scope>
    <source>
        <strain evidence="4">PM4</strain>
    </source>
</reference>
<dbReference type="InterPro" id="IPR052899">
    <property type="entry name" value="Class-I_DAHP_synthase"/>
</dbReference>
<reference evidence="5" key="2">
    <citation type="submission" date="2016-06" db="EMBL/GenBank/DDBJ databases">
        <authorList>
            <person name="Toshchakov V.S."/>
        </authorList>
    </citation>
    <scope>NUCLEOTIDE SEQUENCE [LARGE SCALE GENOMIC DNA]</scope>
    <source>
        <strain>PM4 (JCM 30641</strain>
        <strain evidence="5">\VKM B-2940)</strain>
    </source>
</reference>
<reference evidence="3 6" key="1">
    <citation type="submission" date="2016-04" db="EMBL/GenBank/DDBJ databases">
        <authorList>
            <person name="Evans L.H."/>
            <person name="Alamgir A."/>
            <person name="Owens N."/>
            <person name="Weber N.D."/>
            <person name="Virtaneva K."/>
            <person name="Barbian K."/>
            <person name="Babar A."/>
            <person name="Rosenke K."/>
        </authorList>
    </citation>
    <scope>NUCLEOTIDE SEQUENCE [LARGE SCALE GENOMIC DNA]</scope>
    <source>
        <strain evidence="3">S5</strain>
        <strain evidence="6">S5(T) (JCM 30642 \VKM B-2941)</strain>
    </source>
</reference>
<keyword evidence="1" id="KW-0808">Transferase</keyword>
<dbReference type="KEGG" id="cdiv:CPM_1479"/>
<dbReference type="InterPro" id="IPR006268">
    <property type="entry name" value="DAHP_syn_2"/>
</dbReference>
<sequence length="252" mass="28063">MNNVRELFPKGSLRFIAGPCAVESRDQMMETAKFLSTLGVKILRGGAFKPRTSPDSFQGLAETGLKLMRDAADKYNMLVVTEVMGNDELELVSDYADILQIGSRNCQNFSLLKDVAKQPKPVLLKRGFGNTVEEFYQASRYLSAGGNEDIILVERGIRTFENSTRFTLDISAIPVLRKKVKFPIVVDPSHPAGRREYVEPLALAAVAAGADGLMVETHPRPEEAMSDKEQQLNFREFSTLYEKAMKIKALNL</sequence>
<dbReference type="EMBL" id="LT719092">
    <property type="protein sequence ID" value="SJK85273.1"/>
    <property type="molecule type" value="Genomic_DNA"/>
</dbReference>
<dbReference type="PANTHER" id="PTHR43018:SF2">
    <property type="entry name" value="PHOSPHO-2-DEHYDRO-3-DEOXYHEPTONATE ALDOLASE"/>
    <property type="match status" value="1"/>
</dbReference>
<evidence type="ECO:0000256" key="1">
    <source>
        <dbReference type="ARBA" id="ARBA00022679"/>
    </source>
</evidence>
<evidence type="ECO:0000313" key="4">
    <source>
        <dbReference type="EMBL" id="SJK85273.1"/>
    </source>
</evidence>